<dbReference type="OrthoDB" id="354379at2"/>
<dbReference type="SUPFAM" id="SSF69318">
    <property type="entry name" value="Integrin alpha N-terminal domain"/>
    <property type="match status" value="1"/>
</dbReference>
<dbReference type="InterPro" id="IPR028994">
    <property type="entry name" value="Integrin_alpha_N"/>
</dbReference>
<keyword evidence="2" id="KW-0472">Membrane</keyword>
<organism evidence="3 4">
    <name type="scientific">Treponema phagedenis</name>
    <dbReference type="NCBI Taxonomy" id="162"/>
    <lineage>
        <taxon>Bacteria</taxon>
        <taxon>Pseudomonadati</taxon>
        <taxon>Spirochaetota</taxon>
        <taxon>Spirochaetia</taxon>
        <taxon>Spirochaetales</taxon>
        <taxon>Treponemataceae</taxon>
        <taxon>Treponema</taxon>
    </lineage>
</organism>
<keyword evidence="4" id="KW-1185">Reference proteome</keyword>
<dbReference type="EMBL" id="CDNC01000012">
    <property type="protein sequence ID" value="CEM61522.1"/>
    <property type="molecule type" value="Genomic_DNA"/>
</dbReference>
<dbReference type="RefSeq" id="WP_052812510.1">
    <property type="nucleotide sequence ID" value="NZ_CDNC01000012.1"/>
</dbReference>
<keyword evidence="2" id="KW-0812">Transmembrane</keyword>
<feature type="region of interest" description="Disordered" evidence="1">
    <location>
        <begin position="48"/>
        <end position="68"/>
    </location>
</feature>
<evidence type="ECO:0000256" key="2">
    <source>
        <dbReference type="SAM" id="Phobius"/>
    </source>
</evidence>
<dbReference type="AlphaFoldDB" id="A0A0B7GVG0"/>
<protein>
    <submittedName>
        <fullName evidence="3">FG-GAP repeat protein</fullName>
    </submittedName>
</protein>
<evidence type="ECO:0000313" key="4">
    <source>
        <dbReference type="Proteomes" id="UP000042527"/>
    </source>
</evidence>
<name>A0A0B7GVG0_TREPH</name>
<proteinExistence type="predicted"/>
<accession>A0A0B7GVG0</accession>
<evidence type="ECO:0000256" key="1">
    <source>
        <dbReference type="SAM" id="MobiDB-lite"/>
    </source>
</evidence>
<feature type="transmembrane region" description="Helical" evidence="2">
    <location>
        <begin position="75"/>
        <end position="103"/>
    </location>
</feature>
<reference evidence="4" key="1">
    <citation type="submission" date="2015-01" db="EMBL/GenBank/DDBJ databases">
        <authorList>
            <person name="Manzoor Shahid"/>
            <person name="Zubair Saima"/>
        </authorList>
    </citation>
    <scope>NUCLEOTIDE SEQUENCE [LARGE SCALE GENOMIC DNA]</scope>
    <source>
        <strain evidence="4">V1</strain>
    </source>
</reference>
<sequence>MTTEKNNQTEHLESAENESMNTCHDEAMLAHENTTANSHVQTNTHKNAEELGEEKNNIQTEYHGGKTKNKKKRGFFFTLFKTLGIIFAALFILLTGLVIFSLINRTDPVAHFPEKFTSYVSIPSIGSFTQKVLHLKAIDVFLQDKNNASLRGTVRSLRSNPFFRSKSFLRLANIRLDVARYADGSMLGIADIGIRSVLTPFLPLIRKLYPDLENPIEEMQWQNDGKHSYWEYTLSQTEKLYIGLHKNLIIAANSYELFDSAFVQVQNKEIRRLAKTLHTGSDTTLRFLTDANHLIEKLGEQNTYIAGLKKEMTFPAVSVADLSIEDESINVSVHTSWKSDNQNVQALLQRKSHIPAILAKLPSSVAYYSLLNLGEPQFLWNNFEPFLEKDIIAAYKKADKAARFAFGQNIEQLLFSWMGDELGVFACENVRAPVFFIAVKDEKACKQSLERIYKSILVNQDISAVVDGVRIPRIVFPAWLSGLLRLFKIELVQPFYLIKDGFIYLSTSAEALRLTQRESDEGKLLVKTQKWKEILNTTPETSTLIYYTLERSIPFFLKGSDSLQSVLKMYGRGIASLTFSADNTITLELSARQSDAKSLTEIVGFPITLPTSPDSPLIIGRDAQNTPRALWASGKNICNMNLSNALLDTLPLDGTAGISAVMKGEKITSLWASSAAGSVYKFNQNLHPAAPFPLMTGEKFAAAPAAFDDMLIVPLQKEAELLFIHETGEILRSQPMHSKMKASPVCFENYIAAIPRSFESSIYLFDKQGNIIDGWPIPAAAITAVQPLVIRNNKNKAMLFIVTEDGQVRLTPLDQTDTAGFELTVNAVCKIPPVYSKTHRCFYLISNEGFLWKIDESGSIQDSIPLKGGIADDYCMTLLDLNQDGKEEVLVSGGGNALYAYFGDLAPVQGFPVEGTGNAGLIDIDGDGIKELITVGMDKRLHAYLSNFQ</sequence>
<evidence type="ECO:0000313" key="3">
    <source>
        <dbReference type="EMBL" id="CEM61522.1"/>
    </source>
</evidence>
<dbReference type="Proteomes" id="UP000042527">
    <property type="component" value="Unassembled WGS sequence"/>
</dbReference>
<keyword evidence="2" id="KW-1133">Transmembrane helix</keyword>
<gene>
    <name evidence="3" type="ORF">TPHV1_20059</name>
</gene>